<sequence>MKTSKGGLFALFNELGGLGSSLHNIERLLHIMNVPIHACVWCRSTSAVTGGGKELPQYKGQTAPAQEQLFPQLMWQLRLQPQTVTLAAHLVPRAIQNPIYYIQNQGLLQSAPEDLLKNLHKIALFSGTDRHHRACISKFRQKSQQGWLVELVEPQEEEKLPVTCRAVDLPWLVPTRSGAGGEGACRDGQAMKAQVLPSPMGWASFRRTYIKPCPGQATVSYTTSSSTSFERASPLNFYFFIFHLFPGNVFA</sequence>
<reference evidence="2" key="1">
    <citation type="submission" date="2017-11" db="EMBL/GenBank/DDBJ databases">
        <authorList>
            <person name="Lima N.C."/>
            <person name="Parody-Merino A.M."/>
            <person name="Battley P.F."/>
            <person name="Fidler A.E."/>
            <person name="Prosdocimi F."/>
        </authorList>
    </citation>
    <scope>NUCLEOTIDE SEQUENCE [LARGE SCALE GENOMIC DNA]</scope>
</reference>
<proteinExistence type="predicted"/>
<evidence type="ECO:0000313" key="1">
    <source>
        <dbReference type="EMBL" id="PKU35830.1"/>
    </source>
</evidence>
<dbReference type="AlphaFoldDB" id="A0A2I0TPW7"/>
<reference evidence="2" key="2">
    <citation type="submission" date="2017-12" db="EMBL/GenBank/DDBJ databases">
        <title>Genome sequence of the Bar-tailed Godwit (Limosa lapponica baueri).</title>
        <authorList>
            <person name="Lima N.C.B."/>
            <person name="Parody-Merino A.M."/>
            <person name="Battley P.F."/>
            <person name="Fidler A.E."/>
            <person name="Prosdocimi F."/>
        </authorList>
    </citation>
    <scope>NUCLEOTIDE SEQUENCE [LARGE SCALE GENOMIC DNA]</scope>
</reference>
<organism evidence="1 2">
    <name type="scientific">Limosa lapponica baueri</name>
    <dbReference type="NCBI Taxonomy" id="1758121"/>
    <lineage>
        <taxon>Eukaryota</taxon>
        <taxon>Metazoa</taxon>
        <taxon>Chordata</taxon>
        <taxon>Craniata</taxon>
        <taxon>Vertebrata</taxon>
        <taxon>Euteleostomi</taxon>
        <taxon>Archelosauria</taxon>
        <taxon>Archosauria</taxon>
        <taxon>Dinosauria</taxon>
        <taxon>Saurischia</taxon>
        <taxon>Theropoda</taxon>
        <taxon>Coelurosauria</taxon>
        <taxon>Aves</taxon>
        <taxon>Neognathae</taxon>
        <taxon>Neoaves</taxon>
        <taxon>Charadriiformes</taxon>
        <taxon>Scolopacidae</taxon>
        <taxon>Limosa</taxon>
    </lineage>
</organism>
<accession>A0A2I0TPW7</accession>
<keyword evidence="2" id="KW-1185">Reference proteome</keyword>
<dbReference type="EMBL" id="KZ508020">
    <property type="protein sequence ID" value="PKU35830.1"/>
    <property type="molecule type" value="Genomic_DNA"/>
</dbReference>
<protein>
    <submittedName>
        <fullName evidence="1">Uncharacterized protein</fullName>
    </submittedName>
</protein>
<gene>
    <name evidence="1" type="ORF">llap_13866</name>
</gene>
<evidence type="ECO:0000313" key="2">
    <source>
        <dbReference type="Proteomes" id="UP000233556"/>
    </source>
</evidence>
<name>A0A2I0TPW7_LIMLA</name>
<dbReference type="Proteomes" id="UP000233556">
    <property type="component" value="Unassembled WGS sequence"/>
</dbReference>